<dbReference type="Gene3D" id="3.30.70.1060">
    <property type="entry name" value="Dimeric alpha+beta barrel"/>
    <property type="match status" value="1"/>
</dbReference>
<accession>A0A7X9LEI1</accession>
<dbReference type="SUPFAM" id="SSF54909">
    <property type="entry name" value="Dimeric alpha+beta barrel"/>
    <property type="match status" value="1"/>
</dbReference>
<dbReference type="AlphaFoldDB" id="A0A7X9LEI1"/>
<evidence type="ECO:0000313" key="4">
    <source>
        <dbReference type="Proteomes" id="UP000532121"/>
    </source>
</evidence>
<proteinExistence type="inferred from homology"/>
<name>A0A7X9LEI1_STRRT</name>
<reference evidence="3 4" key="1">
    <citation type="submission" date="2020-04" db="EMBL/GenBank/DDBJ databases">
        <title>MicrobeNet Type strains.</title>
        <authorList>
            <person name="Nicholson A.C."/>
        </authorList>
    </citation>
    <scope>NUCLEOTIDE SEQUENCE [LARGE SCALE GENOMIC DNA]</scope>
    <source>
        <strain evidence="3 4">DSM 22768</strain>
    </source>
</reference>
<dbReference type="RefSeq" id="WP_193523868.1">
    <property type="nucleotide sequence ID" value="NZ_JABASA010000020.1"/>
</dbReference>
<comment type="similarity">
    <text evidence="1">Belongs to the YciI family.</text>
</comment>
<sequence>MYLIDVTIQSNRIPTDKAEELLQAHRSWFTGQAEKGNFLLVGPYLDKGMSGLIVAYVSDREELEEILSQDAYYPDLATYEVREFKANIIAEDITDYKGK</sequence>
<feature type="domain" description="YCII-related" evidence="2">
    <location>
        <begin position="13"/>
        <end position="85"/>
    </location>
</feature>
<evidence type="ECO:0000313" key="3">
    <source>
        <dbReference type="EMBL" id="NMD49711.1"/>
    </source>
</evidence>
<evidence type="ECO:0000256" key="1">
    <source>
        <dbReference type="ARBA" id="ARBA00007689"/>
    </source>
</evidence>
<gene>
    <name evidence="3" type="ORF">HHO37_08565</name>
</gene>
<dbReference type="Proteomes" id="UP000532121">
    <property type="component" value="Unassembled WGS sequence"/>
</dbReference>
<protein>
    <recommendedName>
        <fullName evidence="2">YCII-related domain-containing protein</fullName>
    </recommendedName>
</protein>
<organism evidence="3 4">
    <name type="scientific">Streptococcus ratti</name>
    <dbReference type="NCBI Taxonomy" id="1341"/>
    <lineage>
        <taxon>Bacteria</taxon>
        <taxon>Bacillati</taxon>
        <taxon>Bacillota</taxon>
        <taxon>Bacilli</taxon>
        <taxon>Lactobacillales</taxon>
        <taxon>Streptococcaceae</taxon>
        <taxon>Streptococcus</taxon>
    </lineage>
</organism>
<dbReference type="InterPro" id="IPR005545">
    <property type="entry name" value="YCII"/>
</dbReference>
<dbReference type="EMBL" id="JABASA010000020">
    <property type="protein sequence ID" value="NMD49711.1"/>
    <property type="molecule type" value="Genomic_DNA"/>
</dbReference>
<evidence type="ECO:0000259" key="2">
    <source>
        <dbReference type="Pfam" id="PF03795"/>
    </source>
</evidence>
<comment type="caution">
    <text evidence="3">The sequence shown here is derived from an EMBL/GenBank/DDBJ whole genome shotgun (WGS) entry which is preliminary data.</text>
</comment>
<dbReference type="InterPro" id="IPR011008">
    <property type="entry name" value="Dimeric_a/b-barrel"/>
</dbReference>
<dbReference type="Pfam" id="PF03795">
    <property type="entry name" value="YCII"/>
    <property type="match status" value="1"/>
</dbReference>